<dbReference type="PROSITE" id="PS50009">
    <property type="entry name" value="RASGEF_CAT"/>
    <property type="match status" value="1"/>
</dbReference>
<sequence>MSPSPQSTPEDSISPTEVLHDSDQNVPVIAMDGNDLEAPPGNVSSPELSKDYLFPPGLDAEEQRHAFVLSDVVSEDDGSFGPWPQDLAGVDINMAQDGTYIETSSGPAARELKRRYDQRYGVSVNVRSPYAITAFVNQHGKQMFRVGHRELSAPAASAAEAAAEVEGRLNQPKASSEVSQSPPRSKRRSRMSMVALFPPNPFMVHRPAASSSSSAPKKLRKARSISDMASIGGSDVSEHGEVSNGPPVPTHNGRAHSQSVTAMDMPRFTQSSMVSLTPRNSDIFGDVMDWFTPSSSATSFSSQSFLSGTPSLVHTDNSDSRPIIAHPFGVGVTFETPLKKPSSFFDHLPPPRHVRLMQSFESGMTARQDDPRTPERPSSTIRITEQQSASRPSSTYEPPAEASLLSEYAATVFDVLQTYRGLPNLDKLVEHDTTVKISLSNDLSAVPRDDPRFVIWGEPSADYYDFDVRSSSRDSITSDSVSRRRGSKASRAKSPEPSNPPSPGSHRVLLAATIERWIAQLTSDLNYDELLDFFLTYRTYISGVDLAHLLISRFQWALQVPKSKQDQSVRQVVRVRTFVAIRYWLLTFFAVDFIPNRELRLLMSNWLNTLVHDPLLKQHSDGLGIARRLIKVAKDCKRIHIRSGTGGKDRGKSPPPKTEQAKSHLLGQKFAEAVMKEAEEDSDVDLDFLPDEAMQEEGSSSPTDHANAHIAAGHVGALAPNRPTSLPLSSFNILQRIDQAPVPTNDAVEGATQLAIALPMHNSALSRAFVKTIGRLGRLRRVLHSRSNTRTSLSPCTGVSAFDLELSVSRDLLVANGGVEQYLKGLESRQAAPGSLRRPPQSYPMVSAAAGNVSPAPSSPSPVRPSPLSPIPQEPITPTTPTARHMFPQHVASDSASTLSETAPLTEDSLQYMDEKYLLPTPPPDETDYSTFDESDVSPRGGTDNISLAPSFRPESIRSFASSTGSLGEVLDGEGRTFFRGNPIHEPFDVVSLDDFDMSDTSSAVHGAEPAAPPGLGVQGLRKQARKLPMRKDFEFLPRRSEISSMGIVSRASVVSDTASSSGSSVQGAGVPLGGGIQQWQMNALLDSLSVNEEDGDVDSALRRLEGQINPQKMQEKRSKVDGWVRQIQARLAAGDYEDEEPRFPVDSDEEDSPGEDDDDEHESVSQHNVVLYPPGLDARDTTDSFQNAGTNHQGLGVPPVSSSSSSDAGSNARSEDAKPAVEDVVPIEILRSRVSTILPPAPGPDFPVNIQSKFAAQEAMRIHQSFILSYRAVTVAEQFAMIDRELFMGVKFEELVTEEQWMATEEVNVYDWSQYLKDRATWKAEHRNTEKTTALAAVRARFNLMANFVISEIVLTQPNQRPMVVAKFIRVAWKSYQLSNFHGLVAIIAALKSDAVSHAMRKPGWNKVGSFETRVYRDLKLFVSGASDFALIRSAVEAIVENKNKSLDNGSHTNSIVGSSTDGQSKGKANAEPKINTPTACVPFIGIYLAQLHRLKRLPDLVDPTSPNETVGMNSTTGDFDPPAHPEVFDALSPLPPTMRIEPLVNVHKQRKIAAVIKSLVAGQHVASRVNFELDKKLFQRCLRLRALEPDMVQRALAVYD</sequence>
<feature type="region of interest" description="Disordered" evidence="3">
    <location>
        <begin position="641"/>
        <end position="664"/>
    </location>
</feature>
<feature type="compositionally biased region" description="Low complexity" evidence="3">
    <location>
        <begin position="846"/>
        <end position="856"/>
    </location>
</feature>
<dbReference type="InterPro" id="IPR000651">
    <property type="entry name" value="Ras-like_Gua-exchang_fac_N"/>
</dbReference>
<feature type="region of interest" description="Disordered" evidence="3">
    <location>
        <begin position="162"/>
        <end position="190"/>
    </location>
</feature>
<feature type="compositionally biased region" description="Acidic residues" evidence="3">
    <location>
        <begin position="1136"/>
        <end position="1162"/>
    </location>
</feature>
<feature type="compositionally biased region" description="Polar residues" evidence="3">
    <location>
        <begin position="376"/>
        <end position="396"/>
    </location>
</feature>
<dbReference type="PANTHER" id="PTHR23113">
    <property type="entry name" value="GUANINE NUCLEOTIDE EXCHANGE FACTOR"/>
    <property type="match status" value="1"/>
</dbReference>
<feature type="compositionally biased region" description="Polar residues" evidence="3">
    <location>
        <begin position="1184"/>
        <end position="1194"/>
    </location>
</feature>
<dbReference type="SMART" id="SM00147">
    <property type="entry name" value="RasGEF"/>
    <property type="match status" value="1"/>
</dbReference>
<dbReference type="OrthoDB" id="10254377at2759"/>
<dbReference type="SUPFAM" id="SSF48366">
    <property type="entry name" value="Ras GEF"/>
    <property type="match status" value="1"/>
</dbReference>
<feature type="compositionally biased region" description="Polar residues" evidence="3">
    <location>
        <begin position="1450"/>
        <end position="1465"/>
    </location>
</feature>
<dbReference type="Pfam" id="PF00617">
    <property type="entry name" value="RasGEF"/>
    <property type="match status" value="1"/>
</dbReference>
<feature type="region of interest" description="Disordered" evidence="3">
    <location>
        <begin position="1132"/>
        <end position="1220"/>
    </location>
</feature>
<evidence type="ECO:0000313" key="7">
    <source>
        <dbReference type="Proteomes" id="UP000298030"/>
    </source>
</evidence>
<feature type="compositionally biased region" description="Polar residues" evidence="3">
    <location>
        <begin position="1"/>
        <end position="15"/>
    </location>
</feature>
<evidence type="ECO:0000256" key="3">
    <source>
        <dbReference type="SAM" id="MobiDB-lite"/>
    </source>
</evidence>
<evidence type="ECO:0000259" key="4">
    <source>
        <dbReference type="PROSITE" id="PS50009"/>
    </source>
</evidence>
<evidence type="ECO:0000259" key="5">
    <source>
        <dbReference type="PROSITE" id="PS50212"/>
    </source>
</evidence>
<keyword evidence="1 2" id="KW-0344">Guanine-nucleotide releasing factor</keyword>
<dbReference type="Proteomes" id="UP000298030">
    <property type="component" value="Unassembled WGS sequence"/>
</dbReference>
<dbReference type="InterPro" id="IPR023578">
    <property type="entry name" value="Ras_GEF_dom_sf"/>
</dbReference>
<dbReference type="Pfam" id="PF00618">
    <property type="entry name" value="RasGEF_N"/>
    <property type="match status" value="1"/>
</dbReference>
<reference evidence="6 7" key="1">
    <citation type="journal article" date="2019" name="Nat. Ecol. Evol.">
        <title>Megaphylogeny resolves global patterns of mushroom evolution.</title>
        <authorList>
            <person name="Varga T."/>
            <person name="Krizsan K."/>
            <person name="Foldi C."/>
            <person name="Dima B."/>
            <person name="Sanchez-Garcia M."/>
            <person name="Sanchez-Ramirez S."/>
            <person name="Szollosi G.J."/>
            <person name="Szarkandi J.G."/>
            <person name="Papp V."/>
            <person name="Albert L."/>
            <person name="Andreopoulos W."/>
            <person name="Angelini C."/>
            <person name="Antonin V."/>
            <person name="Barry K.W."/>
            <person name="Bougher N.L."/>
            <person name="Buchanan P."/>
            <person name="Buyck B."/>
            <person name="Bense V."/>
            <person name="Catcheside P."/>
            <person name="Chovatia M."/>
            <person name="Cooper J."/>
            <person name="Damon W."/>
            <person name="Desjardin D."/>
            <person name="Finy P."/>
            <person name="Geml J."/>
            <person name="Haridas S."/>
            <person name="Hughes K."/>
            <person name="Justo A."/>
            <person name="Karasinski D."/>
            <person name="Kautmanova I."/>
            <person name="Kiss B."/>
            <person name="Kocsube S."/>
            <person name="Kotiranta H."/>
            <person name="LaButti K.M."/>
            <person name="Lechner B.E."/>
            <person name="Liimatainen K."/>
            <person name="Lipzen A."/>
            <person name="Lukacs Z."/>
            <person name="Mihaltcheva S."/>
            <person name="Morgado L.N."/>
            <person name="Niskanen T."/>
            <person name="Noordeloos M.E."/>
            <person name="Ohm R.A."/>
            <person name="Ortiz-Santana B."/>
            <person name="Ovrebo C."/>
            <person name="Racz N."/>
            <person name="Riley R."/>
            <person name="Savchenko A."/>
            <person name="Shiryaev A."/>
            <person name="Soop K."/>
            <person name="Spirin V."/>
            <person name="Szebenyi C."/>
            <person name="Tomsovsky M."/>
            <person name="Tulloss R.E."/>
            <person name="Uehling J."/>
            <person name="Grigoriev I.V."/>
            <person name="Vagvolgyi C."/>
            <person name="Papp T."/>
            <person name="Martin F.M."/>
            <person name="Miettinen O."/>
            <person name="Hibbett D.S."/>
            <person name="Nagy L.G."/>
        </authorList>
    </citation>
    <scope>NUCLEOTIDE SEQUENCE [LARGE SCALE GENOMIC DNA]</scope>
    <source>
        <strain evidence="6 7">FP101781</strain>
    </source>
</reference>
<feature type="domain" description="N-terminal Ras-GEF" evidence="5">
    <location>
        <begin position="505"/>
        <end position="630"/>
    </location>
</feature>
<feature type="domain" description="Ras-GEF" evidence="4">
    <location>
        <begin position="1272"/>
        <end position="1598"/>
    </location>
</feature>
<proteinExistence type="predicted"/>
<evidence type="ECO:0000256" key="2">
    <source>
        <dbReference type="PROSITE-ProRule" id="PRU00168"/>
    </source>
</evidence>
<dbReference type="STRING" id="71717.A0A4Y7THZ9"/>
<dbReference type="SMART" id="SM00229">
    <property type="entry name" value="RasGEFN"/>
    <property type="match status" value="1"/>
</dbReference>
<comment type="caution">
    <text evidence="6">The sequence shown here is derived from an EMBL/GenBank/DDBJ whole genome shotgun (WGS) entry which is preliminary data.</text>
</comment>
<dbReference type="CDD" id="cd06224">
    <property type="entry name" value="REM"/>
    <property type="match status" value="1"/>
</dbReference>
<dbReference type="InterPro" id="IPR001895">
    <property type="entry name" value="RASGEF_cat_dom"/>
</dbReference>
<name>A0A4Y7THZ9_COPMI</name>
<keyword evidence="7" id="KW-1185">Reference proteome</keyword>
<feature type="region of interest" description="Disordered" evidence="3">
    <location>
        <begin position="473"/>
        <end position="505"/>
    </location>
</feature>
<evidence type="ECO:0000313" key="6">
    <source>
        <dbReference type="EMBL" id="TEB33817.1"/>
    </source>
</evidence>
<dbReference type="PANTHER" id="PTHR23113:SF363">
    <property type="entry name" value="PROTEIN SON OF SEVENLESS"/>
    <property type="match status" value="1"/>
</dbReference>
<feature type="compositionally biased region" description="Pro residues" evidence="3">
    <location>
        <begin position="857"/>
        <end position="875"/>
    </location>
</feature>
<dbReference type="GO" id="GO:0005886">
    <property type="term" value="C:plasma membrane"/>
    <property type="evidence" value="ECO:0007669"/>
    <property type="project" value="TreeGrafter"/>
</dbReference>
<feature type="compositionally biased region" description="Acidic residues" evidence="3">
    <location>
        <begin position="925"/>
        <end position="936"/>
    </location>
</feature>
<feature type="region of interest" description="Disordered" evidence="3">
    <location>
        <begin position="828"/>
        <end position="881"/>
    </location>
</feature>
<evidence type="ECO:0000256" key="1">
    <source>
        <dbReference type="ARBA" id="ARBA00022658"/>
    </source>
</evidence>
<dbReference type="Gene3D" id="1.10.840.10">
    <property type="entry name" value="Ras guanine-nucleotide exchange factors catalytic domain"/>
    <property type="match status" value="1"/>
</dbReference>
<dbReference type="PROSITE" id="PS50212">
    <property type="entry name" value="RASGEF_NTER"/>
    <property type="match status" value="1"/>
</dbReference>
<feature type="region of interest" description="Disordered" evidence="3">
    <location>
        <begin position="233"/>
        <end position="255"/>
    </location>
</feature>
<protein>
    <submittedName>
        <fullName evidence="6">Ras GEF</fullName>
    </submittedName>
</protein>
<dbReference type="GO" id="GO:0005085">
    <property type="term" value="F:guanyl-nucleotide exchange factor activity"/>
    <property type="evidence" value="ECO:0007669"/>
    <property type="project" value="UniProtKB-KW"/>
</dbReference>
<feature type="region of interest" description="Disordered" evidence="3">
    <location>
        <begin position="922"/>
        <end position="951"/>
    </location>
</feature>
<gene>
    <name evidence="6" type="ORF">FA13DRAFT_1772940</name>
</gene>
<accession>A0A4Y7THZ9</accession>
<organism evidence="6 7">
    <name type="scientific">Coprinellus micaceus</name>
    <name type="common">Glistening ink-cap mushroom</name>
    <name type="synonym">Coprinus micaceus</name>
    <dbReference type="NCBI Taxonomy" id="71717"/>
    <lineage>
        <taxon>Eukaryota</taxon>
        <taxon>Fungi</taxon>
        <taxon>Dikarya</taxon>
        <taxon>Basidiomycota</taxon>
        <taxon>Agaricomycotina</taxon>
        <taxon>Agaricomycetes</taxon>
        <taxon>Agaricomycetidae</taxon>
        <taxon>Agaricales</taxon>
        <taxon>Agaricineae</taxon>
        <taxon>Psathyrellaceae</taxon>
        <taxon>Coprinellus</taxon>
    </lineage>
</organism>
<dbReference type="InterPro" id="IPR036964">
    <property type="entry name" value="RASGEF_cat_dom_sf"/>
</dbReference>
<feature type="region of interest" description="Disordered" evidence="3">
    <location>
        <begin position="1"/>
        <end position="55"/>
    </location>
</feature>
<feature type="region of interest" description="Disordered" evidence="3">
    <location>
        <begin position="1450"/>
        <end position="1472"/>
    </location>
</feature>
<dbReference type="GO" id="GO:0007265">
    <property type="term" value="P:Ras protein signal transduction"/>
    <property type="evidence" value="ECO:0007669"/>
    <property type="project" value="TreeGrafter"/>
</dbReference>
<dbReference type="EMBL" id="QPFP01000011">
    <property type="protein sequence ID" value="TEB33817.1"/>
    <property type="molecule type" value="Genomic_DNA"/>
</dbReference>
<feature type="region of interest" description="Disordered" evidence="3">
    <location>
        <begin position="363"/>
        <end position="400"/>
    </location>
</feature>
<dbReference type="Gene3D" id="1.20.870.10">
    <property type="entry name" value="Son of sevenless (SoS) protein Chain: S domain 1"/>
    <property type="match status" value="1"/>
</dbReference>
<dbReference type="InterPro" id="IPR008937">
    <property type="entry name" value="Ras-like_GEF"/>
</dbReference>